<feature type="transmembrane region" description="Helical" evidence="1">
    <location>
        <begin position="588"/>
        <end position="611"/>
    </location>
</feature>
<dbReference type="Proteomes" id="UP000058925">
    <property type="component" value="Chromosome"/>
</dbReference>
<keyword evidence="1" id="KW-0812">Transmembrane</keyword>
<accession>A0A654M2A7</accession>
<evidence type="ECO:0000313" key="2">
    <source>
        <dbReference type="EMBL" id="ALI36776.1"/>
    </source>
</evidence>
<proteinExistence type="predicted"/>
<feature type="transmembrane region" description="Helical" evidence="1">
    <location>
        <begin position="244"/>
        <end position="264"/>
    </location>
</feature>
<evidence type="ECO:0008006" key="4">
    <source>
        <dbReference type="Google" id="ProtNLM"/>
    </source>
</evidence>
<dbReference type="AlphaFoldDB" id="A0A654M2A7"/>
<feature type="transmembrane region" description="Helical" evidence="1">
    <location>
        <begin position="148"/>
        <end position="173"/>
    </location>
</feature>
<feature type="transmembrane region" description="Helical" evidence="1">
    <location>
        <begin position="335"/>
        <end position="352"/>
    </location>
</feature>
<feature type="transmembrane region" description="Helical" evidence="1">
    <location>
        <begin position="118"/>
        <end position="136"/>
    </location>
</feature>
<gene>
    <name evidence="2" type="ORF">NMY3_02585</name>
</gene>
<feature type="transmembrane region" description="Helical" evidence="1">
    <location>
        <begin position="382"/>
        <end position="400"/>
    </location>
</feature>
<keyword evidence="3" id="KW-1185">Reference proteome</keyword>
<feature type="transmembrane region" description="Helical" evidence="1">
    <location>
        <begin position="429"/>
        <end position="446"/>
    </location>
</feature>
<feature type="transmembrane region" description="Helical" evidence="1">
    <location>
        <begin position="185"/>
        <end position="209"/>
    </location>
</feature>
<dbReference type="KEGG" id="taa:NMY3_02585"/>
<reference evidence="3" key="1">
    <citation type="submission" date="2015-10" db="EMBL/GenBank/DDBJ databases">
        <title>Niche specialization of a soil ammonia-oxidizing archaeon, Candidatus Nitrosocosmicus oleophilus.</title>
        <authorList>
            <person name="Jung M.-Y."/>
            <person name="Rhee S.-K."/>
        </authorList>
    </citation>
    <scope>NUCLEOTIDE SEQUENCE [LARGE SCALE GENOMIC DNA]</scope>
    <source>
        <strain evidence="3">MY3</strain>
    </source>
</reference>
<feature type="transmembrane region" description="Helical" evidence="1">
    <location>
        <begin position="20"/>
        <end position="45"/>
    </location>
</feature>
<evidence type="ECO:0000313" key="3">
    <source>
        <dbReference type="Proteomes" id="UP000058925"/>
    </source>
</evidence>
<protein>
    <recommendedName>
        <fullName evidence="4">Glycosyltransferase RgtA/B/C/D-like domain-containing protein</fullName>
    </recommendedName>
</protein>
<keyword evidence="1" id="KW-0472">Membrane</keyword>
<feature type="transmembrane region" description="Helical" evidence="1">
    <location>
        <begin position="407"/>
        <end position="423"/>
    </location>
</feature>
<dbReference type="EMBL" id="CP012850">
    <property type="protein sequence ID" value="ALI36776.1"/>
    <property type="molecule type" value="Genomic_DNA"/>
</dbReference>
<keyword evidence="1" id="KW-1133">Transmembrane helix</keyword>
<evidence type="ECO:0000256" key="1">
    <source>
        <dbReference type="SAM" id="Phobius"/>
    </source>
</evidence>
<feature type="transmembrane region" description="Helical" evidence="1">
    <location>
        <begin position="453"/>
        <end position="474"/>
    </location>
</feature>
<name>A0A654M2A7_9ARCH</name>
<feature type="transmembrane region" description="Helical" evidence="1">
    <location>
        <begin position="510"/>
        <end position="530"/>
    </location>
</feature>
<feature type="transmembrane region" description="Helical" evidence="1">
    <location>
        <begin position="94"/>
        <end position="112"/>
    </location>
</feature>
<feature type="transmembrane region" description="Helical" evidence="1">
    <location>
        <begin position="359"/>
        <end position="376"/>
    </location>
</feature>
<feature type="transmembrane region" description="Helical" evidence="1">
    <location>
        <begin position="65"/>
        <end position="87"/>
    </location>
</feature>
<feature type="transmembrane region" description="Helical" evidence="1">
    <location>
        <begin position="537"/>
        <end position="555"/>
    </location>
</feature>
<feature type="transmembrane region" description="Helical" evidence="1">
    <location>
        <begin position="561"/>
        <end position="581"/>
    </location>
</feature>
<sequence length="614" mass="69911">MTKIEYYVNPFRRLEKTTAVRVVLSSTILSIVLYFFILNMGSYFGPTIYPLLDRVTYSTPFVDKHFFSDYVDSLIIIICSAAWFTLVIRSKNPLKMWIPLYILVLTCIVLNLSTFITYLSLIIPPSIVSLIIFNRISKRNLLLIDEKLCINYISIMGIALALLSLAITIPLVFDPDLLFPPMNFFYYGYLLFTVLTPIMLFLIALAIPIKMAISKIFRPHIDPHQDQAKQFCISGPQPNLKDRVIYLLIIICISTSISLIPHLITINPDAQFIGDDTLDYIRFLNNTQSESTSIPEILYQVFHNQSSGDRAVSLLVFYSISNILNTNGYGTTLELLPLLLGPLLILSVYFLTVELTSSYRTALIAALFTIPFQVLIGIYAGLYANWFSLIFGYLAIYFLFKSLRKKSIRYIVIFSLLLVLVHFSHAPTWTIFCLVLLIFLTTLLFSHSKQRKLILFLFLALIPSIAIDTSKMILTNNSGVTENFTFANNQGLGVNDIYTIWHNLVDTTQIYMAGQIGNPIILSLVVYWIIYCSTRETGTIFFLIFSSLTLFPILFGETEILTRLIYEIPLQIPAAIGLSRIIRYNGNLLLLFICISLITVSVRTVMNFHFYPGQ</sequence>
<dbReference type="RefSeq" id="WP_231100032.1">
    <property type="nucleotide sequence ID" value="NZ_CP012850.1"/>
</dbReference>
<dbReference type="GeneID" id="60422522"/>
<organism evidence="2 3">
    <name type="scientific">Candidatus Nitrosocosmicus oleophilus</name>
    <dbReference type="NCBI Taxonomy" id="1353260"/>
    <lineage>
        <taxon>Archaea</taxon>
        <taxon>Nitrososphaerota</taxon>
        <taxon>Nitrososphaeria</taxon>
        <taxon>Nitrososphaerales</taxon>
        <taxon>Nitrososphaeraceae</taxon>
        <taxon>Candidatus Nitrosocosmicus</taxon>
    </lineage>
</organism>